<proteinExistence type="predicted"/>
<evidence type="ECO:0000313" key="2">
    <source>
        <dbReference type="Proteomes" id="UP000198615"/>
    </source>
</evidence>
<gene>
    <name evidence="1" type="ORF">SAMN05660686_00568</name>
</gene>
<sequence length="138" mass="15826">MTDAPQPDRRVNLPEVVAEITDIFERYEAALATKDVDVLDNTFWNSPHTIRYAMHENGYGFDEIHAHRVRRPAGINIKQERLKLVITTIGTDFATTNLEFRMPNGRTGRQSQTFVKFPDVGWKVVAAHVSTQEDKSLW</sequence>
<dbReference type="EMBL" id="FNBW01000001">
    <property type="protein sequence ID" value="SDF17512.1"/>
    <property type="molecule type" value="Genomic_DNA"/>
</dbReference>
<accession>A0A8G2BGL8</accession>
<dbReference type="SUPFAM" id="SSF54427">
    <property type="entry name" value="NTF2-like"/>
    <property type="match status" value="1"/>
</dbReference>
<evidence type="ECO:0000313" key="1">
    <source>
        <dbReference type="EMBL" id="SDF17512.1"/>
    </source>
</evidence>
<comment type="caution">
    <text evidence="1">The sequence shown here is derived from an EMBL/GenBank/DDBJ whole genome shotgun (WGS) entry which is preliminary data.</text>
</comment>
<reference evidence="1 2" key="1">
    <citation type="submission" date="2016-10" db="EMBL/GenBank/DDBJ databases">
        <authorList>
            <person name="Varghese N."/>
            <person name="Submissions S."/>
        </authorList>
    </citation>
    <scope>NUCLEOTIDE SEQUENCE [LARGE SCALE GENOMIC DNA]</scope>
    <source>
        <strain evidence="1 2">DSM 18839</strain>
    </source>
</reference>
<evidence type="ECO:0008006" key="3">
    <source>
        <dbReference type="Google" id="ProtNLM"/>
    </source>
</evidence>
<dbReference type="InterPro" id="IPR032710">
    <property type="entry name" value="NTF2-like_dom_sf"/>
</dbReference>
<keyword evidence="2" id="KW-1185">Reference proteome</keyword>
<dbReference type="NCBIfam" id="NF033625">
    <property type="entry name" value="HpxZ"/>
    <property type="match status" value="1"/>
</dbReference>
<organism evidence="1 2">
    <name type="scientific">Thalassobaculum litoreum DSM 18839</name>
    <dbReference type="NCBI Taxonomy" id="1123362"/>
    <lineage>
        <taxon>Bacteria</taxon>
        <taxon>Pseudomonadati</taxon>
        <taxon>Pseudomonadota</taxon>
        <taxon>Alphaproteobacteria</taxon>
        <taxon>Rhodospirillales</taxon>
        <taxon>Thalassobaculaceae</taxon>
        <taxon>Thalassobaculum</taxon>
    </lineage>
</organism>
<dbReference type="RefSeq" id="WP_093147980.1">
    <property type="nucleotide sequence ID" value="NZ_FNBW01000001.1"/>
</dbReference>
<protein>
    <recommendedName>
        <fullName evidence="3">DUF4440 domain-containing protein</fullName>
    </recommendedName>
</protein>
<dbReference type="InterPro" id="IPR024507">
    <property type="entry name" value="AtzH-like"/>
</dbReference>
<dbReference type="Proteomes" id="UP000198615">
    <property type="component" value="Unassembled WGS sequence"/>
</dbReference>
<dbReference type="OrthoDB" id="9791198at2"/>
<dbReference type="Pfam" id="PF11533">
    <property type="entry name" value="AtzH-like"/>
    <property type="match status" value="1"/>
</dbReference>
<dbReference type="AlphaFoldDB" id="A0A8G2BGL8"/>
<dbReference type="Gene3D" id="3.10.450.50">
    <property type="match status" value="1"/>
</dbReference>
<name>A0A8G2BGL8_9PROT</name>